<dbReference type="NCBIfam" id="TIGR00665">
    <property type="entry name" value="DnaB"/>
    <property type="match status" value="1"/>
</dbReference>
<dbReference type="EC" id="5.6.2.3" evidence="12 13"/>
<keyword evidence="5 13" id="KW-0378">Hydrolase</keyword>
<evidence type="ECO:0000256" key="13">
    <source>
        <dbReference type="RuleBase" id="RU362085"/>
    </source>
</evidence>
<keyword evidence="3 13" id="KW-0235">DNA replication</keyword>
<feature type="region of interest" description="Disordered" evidence="14">
    <location>
        <begin position="486"/>
        <end position="509"/>
    </location>
</feature>
<evidence type="ECO:0000256" key="9">
    <source>
        <dbReference type="ARBA" id="ARBA00023235"/>
    </source>
</evidence>
<evidence type="ECO:0000256" key="10">
    <source>
        <dbReference type="ARBA" id="ARBA00044932"/>
    </source>
</evidence>
<dbReference type="AlphaFoldDB" id="A0A7H0VH78"/>
<keyword evidence="7 13" id="KW-0067">ATP-binding</keyword>
<dbReference type="Proteomes" id="UP000516305">
    <property type="component" value="Chromosome"/>
</dbReference>
<dbReference type="InterPro" id="IPR003593">
    <property type="entry name" value="AAA+_ATPase"/>
</dbReference>
<dbReference type="PANTHER" id="PTHR30153:SF2">
    <property type="entry name" value="REPLICATIVE DNA HELICASE"/>
    <property type="match status" value="1"/>
</dbReference>
<dbReference type="InterPro" id="IPR027417">
    <property type="entry name" value="P-loop_NTPase"/>
</dbReference>
<keyword evidence="6 13" id="KW-0347">Helicase</keyword>
<dbReference type="InterPro" id="IPR007693">
    <property type="entry name" value="DNA_helicase_DnaB-like_N"/>
</dbReference>
<keyword evidence="8 13" id="KW-0238">DNA-binding</keyword>
<comment type="function">
    <text evidence="10 13">The main replicative DNA helicase, it participates in initiation and elongation during chromosome replication. Travels ahead of the DNA replisome, separating dsDNA into templates for DNA synthesis. A processive ATP-dependent 5'-3' DNA helicase it has DNA-dependent ATPase activity.</text>
</comment>
<evidence type="ECO:0000313" key="17">
    <source>
        <dbReference type="Proteomes" id="UP000516305"/>
    </source>
</evidence>
<accession>A0A7H0VH78</accession>
<protein>
    <recommendedName>
        <fullName evidence="12 13">Replicative DNA helicase</fullName>
        <ecNumber evidence="12 13">5.6.2.3</ecNumber>
    </recommendedName>
</protein>
<dbReference type="InterPro" id="IPR036185">
    <property type="entry name" value="DNA_heli_DnaB-like_N_sf"/>
</dbReference>
<comment type="catalytic activity">
    <reaction evidence="11 13">
        <text>ATP + H2O = ADP + phosphate + H(+)</text>
        <dbReference type="Rhea" id="RHEA:13065"/>
        <dbReference type="ChEBI" id="CHEBI:15377"/>
        <dbReference type="ChEBI" id="CHEBI:15378"/>
        <dbReference type="ChEBI" id="CHEBI:30616"/>
        <dbReference type="ChEBI" id="CHEBI:43474"/>
        <dbReference type="ChEBI" id="CHEBI:456216"/>
        <dbReference type="EC" id="5.6.2.3"/>
    </reaction>
</comment>
<evidence type="ECO:0000256" key="12">
    <source>
        <dbReference type="NCBIfam" id="TIGR00665"/>
    </source>
</evidence>
<keyword evidence="4 13" id="KW-0547">Nucleotide-binding</keyword>
<organism evidence="16 17">
    <name type="scientific">Croceimicrobium hydrocarbonivorans</name>
    <dbReference type="NCBI Taxonomy" id="2761580"/>
    <lineage>
        <taxon>Bacteria</taxon>
        <taxon>Pseudomonadati</taxon>
        <taxon>Bacteroidota</taxon>
        <taxon>Flavobacteriia</taxon>
        <taxon>Flavobacteriales</taxon>
        <taxon>Owenweeksiaceae</taxon>
        <taxon>Croceimicrobium</taxon>
    </lineage>
</organism>
<name>A0A7H0VH78_9FLAO</name>
<evidence type="ECO:0000256" key="11">
    <source>
        <dbReference type="ARBA" id="ARBA00048954"/>
    </source>
</evidence>
<evidence type="ECO:0000256" key="5">
    <source>
        <dbReference type="ARBA" id="ARBA00022801"/>
    </source>
</evidence>
<dbReference type="Gene3D" id="3.40.50.300">
    <property type="entry name" value="P-loop containing nucleotide triphosphate hydrolases"/>
    <property type="match status" value="1"/>
</dbReference>
<dbReference type="GO" id="GO:0005829">
    <property type="term" value="C:cytosol"/>
    <property type="evidence" value="ECO:0007669"/>
    <property type="project" value="TreeGrafter"/>
</dbReference>
<dbReference type="PROSITE" id="PS51199">
    <property type="entry name" value="SF4_HELICASE"/>
    <property type="match status" value="1"/>
</dbReference>
<keyword evidence="9" id="KW-0413">Isomerase</keyword>
<evidence type="ECO:0000256" key="1">
    <source>
        <dbReference type="ARBA" id="ARBA00008428"/>
    </source>
</evidence>
<dbReference type="SMART" id="SM00382">
    <property type="entry name" value="AAA"/>
    <property type="match status" value="1"/>
</dbReference>
<dbReference type="SUPFAM" id="SSF48024">
    <property type="entry name" value="N-terminal domain of DnaB helicase"/>
    <property type="match status" value="1"/>
</dbReference>
<evidence type="ECO:0000256" key="2">
    <source>
        <dbReference type="ARBA" id="ARBA00022515"/>
    </source>
</evidence>
<evidence type="ECO:0000259" key="15">
    <source>
        <dbReference type="PROSITE" id="PS51199"/>
    </source>
</evidence>
<evidence type="ECO:0000256" key="3">
    <source>
        <dbReference type="ARBA" id="ARBA00022705"/>
    </source>
</evidence>
<dbReference type="FunFam" id="3.40.50.300:FF:000076">
    <property type="entry name" value="Replicative DNA helicase"/>
    <property type="match status" value="1"/>
</dbReference>
<sequence length="509" mass="56089">MDANKNPQNSFRPQAKQSVVALDQGRIPPQVVSFEEAVLGAVLIDNSAINAVIDILSPESFYKHQHGLIFKTVKELFGRSEPVDILTVANELRVNGELEAAGGEHYLIELSNKVSSSAHSEYHARVIVQKHIQREMIKVASNIIDKSFDETTDVFDLLDEAEQDLFEVAHSNIVKNYESARDLVKEAINRIEEISKKEGLSGVPSGFTEVDRITAGWQPSDLIILAARPGMGKTAFVLSMARNMVIDHKTPVAVFSLEMAAVQLITRLISSETGLSSEKLRKGTLNDAEWQQLLTKVRALENAPLFIDDTPAISVFDLRAKCRRLVAQHGVGMVVIDYLQLMTVGGQKSSGGNREQEISTISRSLKSIAKELNIPVIALSQLSRAVESRAGDKRPQLSDLRESGAIEQDADIVCFIYRPEYYDIETFRDGDPAEGKAELIIAKHRNGSLSDVRLRFEGAMAKFSDLEDMDNGPLVLESKLNNDQFLGGDHSMDGGGGFSNDPNDDDIPF</sequence>
<dbReference type="GO" id="GO:0005524">
    <property type="term" value="F:ATP binding"/>
    <property type="evidence" value="ECO:0007669"/>
    <property type="project" value="UniProtKB-UniRule"/>
</dbReference>
<proteinExistence type="inferred from homology"/>
<dbReference type="GO" id="GO:0042802">
    <property type="term" value="F:identical protein binding"/>
    <property type="evidence" value="ECO:0007669"/>
    <property type="project" value="UniProtKB-ARBA"/>
</dbReference>
<dbReference type="SUPFAM" id="SSF52540">
    <property type="entry name" value="P-loop containing nucleoside triphosphate hydrolases"/>
    <property type="match status" value="1"/>
</dbReference>
<dbReference type="FunFam" id="1.10.860.10:FF:000001">
    <property type="entry name" value="Replicative DNA helicase"/>
    <property type="match status" value="1"/>
</dbReference>
<dbReference type="CDD" id="cd00984">
    <property type="entry name" value="DnaB_C"/>
    <property type="match status" value="1"/>
</dbReference>
<dbReference type="Gene3D" id="1.10.860.10">
    <property type="entry name" value="DNAb Helicase, Chain A"/>
    <property type="match status" value="1"/>
</dbReference>
<dbReference type="GO" id="GO:0043139">
    <property type="term" value="F:5'-3' DNA helicase activity"/>
    <property type="evidence" value="ECO:0007669"/>
    <property type="project" value="UniProtKB-EC"/>
</dbReference>
<dbReference type="InterPro" id="IPR007694">
    <property type="entry name" value="DNA_helicase_DnaB-like_C"/>
</dbReference>
<dbReference type="InterPro" id="IPR007692">
    <property type="entry name" value="DNA_helicase_DnaB"/>
</dbReference>
<dbReference type="KEGG" id="chyd:H4K34_04300"/>
<reference evidence="16 17" key="1">
    <citation type="submission" date="2020-08" db="EMBL/GenBank/DDBJ databases">
        <title>Croceimicrobium hydrocarbonivorans gen. nov., sp. nov., a novel marine bacterium isolated from a bacterial consortium that degrades polyethylene terephthalate.</title>
        <authorList>
            <person name="Liu R."/>
        </authorList>
    </citation>
    <scope>NUCLEOTIDE SEQUENCE [LARGE SCALE GENOMIC DNA]</scope>
    <source>
        <strain evidence="16 17">A20-9</strain>
    </source>
</reference>
<dbReference type="RefSeq" id="WP_210759601.1">
    <property type="nucleotide sequence ID" value="NZ_CP060139.1"/>
</dbReference>
<evidence type="ECO:0000256" key="8">
    <source>
        <dbReference type="ARBA" id="ARBA00023125"/>
    </source>
</evidence>
<gene>
    <name evidence="16" type="primary">dnaB</name>
    <name evidence="16" type="ORF">H4K34_04300</name>
</gene>
<dbReference type="Pfam" id="PF00772">
    <property type="entry name" value="DnaB"/>
    <property type="match status" value="1"/>
</dbReference>
<evidence type="ECO:0000256" key="7">
    <source>
        <dbReference type="ARBA" id="ARBA00022840"/>
    </source>
</evidence>
<dbReference type="EMBL" id="CP060139">
    <property type="protein sequence ID" value="QNR25076.1"/>
    <property type="molecule type" value="Genomic_DNA"/>
</dbReference>
<dbReference type="Pfam" id="PF03796">
    <property type="entry name" value="DnaB_C"/>
    <property type="match status" value="1"/>
</dbReference>
<evidence type="ECO:0000313" key="16">
    <source>
        <dbReference type="EMBL" id="QNR25076.1"/>
    </source>
</evidence>
<dbReference type="GO" id="GO:0016787">
    <property type="term" value="F:hydrolase activity"/>
    <property type="evidence" value="ECO:0007669"/>
    <property type="project" value="UniProtKB-KW"/>
</dbReference>
<dbReference type="NCBIfam" id="NF004384">
    <property type="entry name" value="PRK05748.1"/>
    <property type="match status" value="1"/>
</dbReference>
<keyword evidence="17" id="KW-1185">Reference proteome</keyword>
<dbReference type="GO" id="GO:0003677">
    <property type="term" value="F:DNA binding"/>
    <property type="evidence" value="ECO:0007669"/>
    <property type="project" value="UniProtKB-UniRule"/>
</dbReference>
<dbReference type="PANTHER" id="PTHR30153">
    <property type="entry name" value="REPLICATIVE DNA HELICASE DNAB"/>
    <property type="match status" value="1"/>
</dbReference>
<dbReference type="GO" id="GO:0006269">
    <property type="term" value="P:DNA replication, synthesis of primer"/>
    <property type="evidence" value="ECO:0007669"/>
    <property type="project" value="UniProtKB-UniRule"/>
</dbReference>
<evidence type="ECO:0000256" key="4">
    <source>
        <dbReference type="ARBA" id="ARBA00022741"/>
    </source>
</evidence>
<dbReference type="InterPro" id="IPR016136">
    <property type="entry name" value="DNA_helicase_N/primase_C"/>
</dbReference>
<keyword evidence="2 13" id="KW-0639">Primosome</keyword>
<evidence type="ECO:0000256" key="6">
    <source>
        <dbReference type="ARBA" id="ARBA00022806"/>
    </source>
</evidence>
<comment type="similarity">
    <text evidence="1 13">Belongs to the helicase family. DnaB subfamily.</text>
</comment>
<evidence type="ECO:0000256" key="14">
    <source>
        <dbReference type="SAM" id="MobiDB-lite"/>
    </source>
</evidence>
<feature type="domain" description="SF4 helicase" evidence="15">
    <location>
        <begin position="196"/>
        <end position="470"/>
    </location>
</feature>
<dbReference type="GO" id="GO:1990077">
    <property type="term" value="C:primosome complex"/>
    <property type="evidence" value="ECO:0007669"/>
    <property type="project" value="UniProtKB-UniRule"/>
</dbReference>